<dbReference type="EMBL" id="BPQP01000017">
    <property type="protein sequence ID" value="GJD93980.1"/>
    <property type="molecule type" value="Genomic_DNA"/>
</dbReference>
<reference evidence="1" key="1">
    <citation type="journal article" date="2021" name="Front. Microbiol.">
        <title>Comprehensive Comparative Genomics and Phenotyping of Methylobacterium Species.</title>
        <authorList>
            <person name="Alessa O."/>
            <person name="Ogura Y."/>
            <person name="Fujitani Y."/>
            <person name="Takami H."/>
            <person name="Hayashi T."/>
            <person name="Sahin N."/>
            <person name="Tani A."/>
        </authorList>
    </citation>
    <scope>NUCLEOTIDE SEQUENCE</scope>
    <source>
        <strain evidence="1">DSM 19015</strain>
    </source>
</reference>
<evidence type="ECO:0000313" key="2">
    <source>
        <dbReference type="Proteomes" id="UP001055125"/>
    </source>
</evidence>
<dbReference type="RefSeq" id="WP_238243174.1">
    <property type="nucleotide sequence ID" value="NZ_BPQP01000017.1"/>
</dbReference>
<dbReference type="Proteomes" id="UP001055125">
    <property type="component" value="Unassembled WGS sequence"/>
</dbReference>
<protein>
    <recommendedName>
        <fullName evidence="3">Integrase</fullName>
    </recommendedName>
</protein>
<accession>A0ABQ4RT84</accession>
<proteinExistence type="predicted"/>
<sequence length="58" mass="6432">MAQHPSGPEPPRPGWIYTVVGPWLKAAFRAKPTAGIYARRVNTLFTFANERRAPPSTP</sequence>
<gene>
    <name evidence="1" type="ORF">OCOJLMKI_1178</name>
</gene>
<keyword evidence="2" id="KW-1185">Reference proteome</keyword>
<evidence type="ECO:0008006" key="3">
    <source>
        <dbReference type="Google" id="ProtNLM"/>
    </source>
</evidence>
<reference evidence="1" key="2">
    <citation type="submission" date="2021-08" db="EMBL/GenBank/DDBJ databases">
        <authorList>
            <person name="Tani A."/>
            <person name="Ola A."/>
            <person name="Ogura Y."/>
            <person name="Katsura K."/>
            <person name="Hayashi T."/>
        </authorList>
    </citation>
    <scope>NUCLEOTIDE SEQUENCE</scope>
    <source>
        <strain evidence="1">DSM 19015</strain>
    </source>
</reference>
<comment type="caution">
    <text evidence="1">The sequence shown here is derived from an EMBL/GenBank/DDBJ whole genome shotgun (WGS) entry which is preliminary data.</text>
</comment>
<evidence type="ECO:0000313" key="1">
    <source>
        <dbReference type="EMBL" id="GJD93980.1"/>
    </source>
</evidence>
<organism evidence="1 2">
    <name type="scientific">Methylobacterium iners</name>
    <dbReference type="NCBI Taxonomy" id="418707"/>
    <lineage>
        <taxon>Bacteria</taxon>
        <taxon>Pseudomonadati</taxon>
        <taxon>Pseudomonadota</taxon>
        <taxon>Alphaproteobacteria</taxon>
        <taxon>Hyphomicrobiales</taxon>
        <taxon>Methylobacteriaceae</taxon>
        <taxon>Methylobacterium</taxon>
    </lineage>
</organism>
<name>A0ABQ4RT84_9HYPH</name>